<evidence type="ECO:0000313" key="3">
    <source>
        <dbReference type="Proteomes" id="UP000077266"/>
    </source>
</evidence>
<name>A0A165GP19_EXIGL</name>
<dbReference type="OrthoDB" id="9977941at2759"/>
<dbReference type="STRING" id="1314781.A0A165GP19"/>
<evidence type="ECO:0000313" key="2">
    <source>
        <dbReference type="EMBL" id="KZV90797.1"/>
    </source>
</evidence>
<gene>
    <name evidence="2" type="ORF">EXIGLDRAFT_719923</name>
</gene>
<dbReference type="PANTHER" id="PTHR42060">
    <property type="entry name" value="NHL REPEAT-CONTAINING PROTEIN-RELATED"/>
    <property type="match status" value="1"/>
</dbReference>
<accession>A0A165GP19</accession>
<protein>
    <recommendedName>
        <fullName evidence="4">Quino protein amine dehydrogenase beta chain-like protein</fullName>
    </recommendedName>
</protein>
<keyword evidence="1" id="KW-0732">Signal</keyword>
<dbReference type="EMBL" id="KV426040">
    <property type="protein sequence ID" value="KZV90797.1"/>
    <property type="molecule type" value="Genomic_DNA"/>
</dbReference>
<organism evidence="2 3">
    <name type="scientific">Exidia glandulosa HHB12029</name>
    <dbReference type="NCBI Taxonomy" id="1314781"/>
    <lineage>
        <taxon>Eukaryota</taxon>
        <taxon>Fungi</taxon>
        <taxon>Dikarya</taxon>
        <taxon>Basidiomycota</taxon>
        <taxon>Agaricomycotina</taxon>
        <taxon>Agaricomycetes</taxon>
        <taxon>Auriculariales</taxon>
        <taxon>Exidiaceae</taxon>
        <taxon>Exidia</taxon>
    </lineage>
</organism>
<dbReference type="Proteomes" id="UP000077266">
    <property type="component" value="Unassembled WGS sequence"/>
</dbReference>
<dbReference type="InParanoid" id="A0A165GP19"/>
<feature type="signal peptide" evidence="1">
    <location>
        <begin position="1"/>
        <end position="19"/>
    </location>
</feature>
<dbReference type="Gene3D" id="2.120.10.30">
    <property type="entry name" value="TolB, C-terminal domain"/>
    <property type="match status" value="1"/>
</dbReference>
<proteinExistence type="predicted"/>
<dbReference type="PANTHER" id="PTHR42060:SF3">
    <property type="entry name" value="SMP-30_GLUCONOLACTONASE_LRE-LIKE REGION DOMAIN-CONTAINING PROTEIN"/>
    <property type="match status" value="1"/>
</dbReference>
<reference evidence="2 3" key="1">
    <citation type="journal article" date="2016" name="Mol. Biol. Evol.">
        <title>Comparative Genomics of Early-Diverging Mushroom-Forming Fungi Provides Insights into the Origins of Lignocellulose Decay Capabilities.</title>
        <authorList>
            <person name="Nagy L.G."/>
            <person name="Riley R."/>
            <person name="Tritt A."/>
            <person name="Adam C."/>
            <person name="Daum C."/>
            <person name="Floudas D."/>
            <person name="Sun H."/>
            <person name="Yadav J.S."/>
            <person name="Pangilinan J."/>
            <person name="Larsson K.H."/>
            <person name="Matsuura K."/>
            <person name="Barry K."/>
            <person name="Labutti K."/>
            <person name="Kuo R."/>
            <person name="Ohm R.A."/>
            <person name="Bhattacharya S.S."/>
            <person name="Shirouzu T."/>
            <person name="Yoshinaga Y."/>
            <person name="Martin F.M."/>
            <person name="Grigoriev I.V."/>
            <person name="Hibbett D.S."/>
        </authorList>
    </citation>
    <scope>NUCLEOTIDE SEQUENCE [LARGE SCALE GENOMIC DNA]</scope>
    <source>
        <strain evidence="2 3">HHB12029</strain>
    </source>
</reference>
<keyword evidence="3" id="KW-1185">Reference proteome</keyword>
<dbReference type="AlphaFoldDB" id="A0A165GP19"/>
<dbReference type="SUPFAM" id="SSF63829">
    <property type="entry name" value="Calcium-dependent phosphotriesterase"/>
    <property type="match status" value="1"/>
</dbReference>
<feature type="chain" id="PRO_5007858240" description="Quino protein amine dehydrogenase beta chain-like protein" evidence="1">
    <location>
        <begin position="20"/>
        <end position="330"/>
    </location>
</feature>
<sequence>MFVFRALVSLSLLLGTTHAAAVSKAPRARTVVQWDVGTWAENIAVRSNGQLIVTMLGNAEIWAVDPAKSTKSLVATLPGVTGVGGIDELTPDIFVIAAGNFTLATGTTVPGSYSIWTLNARSKVVKKIVDVPGAAMLNGLTTLDAIKGDVLVSDSGLGTVIRVNAHTGATKVVISDPAFAPPAKGIQIGINGIRLSKGPKKTLYFNSFGGSSFGGVPVAADGTPTGPVKFIAQNVGSLDDFALSPCGSYAWDVANGQNELFKISLKNGTATLIAGALDSALIPGATSAAFGRTSKDKNVVYVTTSGALAAPINGTYVEGAKIVAFNVRGL</sequence>
<evidence type="ECO:0000256" key="1">
    <source>
        <dbReference type="SAM" id="SignalP"/>
    </source>
</evidence>
<dbReference type="InterPro" id="IPR052998">
    <property type="entry name" value="Hetero-Diels-Alderase-like"/>
</dbReference>
<evidence type="ECO:0008006" key="4">
    <source>
        <dbReference type="Google" id="ProtNLM"/>
    </source>
</evidence>
<dbReference type="InterPro" id="IPR011042">
    <property type="entry name" value="6-blade_b-propeller_TolB-like"/>
</dbReference>